<keyword evidence="2" id="KW-1185">Reference proteome</keyword>
<accession>A0ACC0ZXQ8</accession>
<dbReference type="EMBL" id="CM047909">
    <property type="protein sequence ID" value="KAJ0078893.1"/>
    <property type="molecule type" value="Genomic_DNA"/>
</dbReference>
<dbReference type="Proteomes" id="UP001164250">
    <property type="component" value="Chromosome 13"/>
</dbReference>
<comment type="caution">
    <text evidence="1">The sequence shown here is derived from an EMBL/GenBank/DDBJ whole genome shotgun (WGS) entry which is preliminary data.</text>
</comment>
<reference evidence="2" key="1">
    <citation type="journal article" date="2023" name="G3 (Bethesda)">
        <title>Genome assembly and association tests identify interacting loci associated with vigor, precocity, and sex in interspecific pistachio rootstocks.</title>
        <authorList>
            <person name="Palmer W."/>
            <person name="Jacygrad E."/>
            <person name="Sagayaradj S."/>
            <person name="Cavanaugh K."/>
            <person name="Han R."/>
            <person name="Bertier L."/>
            <person name="Beede B."/>
            <person name="Kafkas S."/>
            <person name="Golino D."/>
            <person name="Preece J."/>
            <person name="Michelmore R."/>
        </authorList>
    </citation>
    <scope>NUCLEOTIDE SEQUENCE [LARGE SCALE GENOMIC DNA]</scope>
</reference>
<evidence type="ECO:0000313" key="1">
    <source>
        <dbReference type="EMBL" id="KAJ0078893.1"/>
    </source>
</evidence>
<organism evidence="1 2">
    <name type="scientific">Pistacia atlantica</name>
    <dbReference type="NCBI Taxonomy" id="434234"/>
    <lineage>
        <taxon>Eukaryota</taxon>
        <taxon>Viridiplantae</taxon>
        <taxon>Streptophyta</taxon>
        <taxon>Embryophyta</taxon>
        <taxon>Tracheophyta</taxon>
        <taxon>Spermatophyta</taxon>
        <taxon>Magnoliopsida</taxon>
        <taxon>eudicotyledons</taxon>
        <taxon>Gunneridae</taxon>
        <taxon>Pentapetalae</taxon>
        <taxon>rosids</taxon>
        <taxon>malvids</taxon>
        <taxon>Sapindales</taxon>
        <taxon>Anacardiaceae</taxon>
        <taxon>Pistacia</taxon>
    </lineage>
</organism>
<evidence type="ECO:0000313" key="2">
    <source>
        <dbReference type="Proteomes" id="UP001164250"/>
    </source>
</evidence>
<gene>
    <name evidence="1" type="ORF">Patl1_24647</name>
</gene>
<sequence length="160" mass="17530">MTVTMKDWLTDVTLLNAGSISLEHLSRFLHLERSYSSQRSAMKKIVIKVAINCQICKTDVLKAVAKLTGIDQVSVDGEKGILTVVGDVDPVLVVKRLKKIKKCPEIVSVGPPKPPEPEKPKPKPKPPPTPVPCLPPSCKDCQLVAVGYYLPYEGRMCSIL</sequence>
<protein>
    <submittedName>
        <fullName evidence="1">Uncharacterized protein</fullName>
    </submittedName>
</protein>
<name>A0ACC0ZXQ8_9ROSI</name>
<proteinExistence type="predicted"/>